<keyword evidence="4" id="KW-1185">Reference proteome</keyword>
<feature type="compositionally biased region" description="Low complexity" evidence="1">
    <location>
        <begin position="82"/>
        <end position="123"/>
    </location>
</feature>
<gene>
    <name evidence="2" type="ORF">BJG266_LOCUS20808</name>
    <name evidence="3" type="ORF">QVE165_LOCUS24759</name>
</gene>
<evidence type="ECO:0000256" key="1">
    <source>
        <dbReference type="SAM" id="MobiDB-lite"/>
    </source>
</evidence>
<dbReference type="Gene3D" id="2.60.120.260">
    <property type="entry name" value="Galactose-binding domain-like"/>
    <property type="match status" value="1"/>
</dbReference>
<dbReference type="Proteomes" id="UP000663877">
    <property type="component" value="Unassembled WGS sequence"/>
</dbReference>
<evidence type="ECO:0000313" key="2">
    <source>
        <dbReference type="EMBL" id="CAF1090968.1"/>
    </source>
</evidence>
<proteinExistence type="predicted"/>
<organism evidence="2 5">
    <name type="scientific">Adineta steineri</name>
    <dbReference type="NCBI Taxonomy" id="433720"/>
    <lineage>
        <taxon>Eukaryota</taxon>
        <taxon>Metazoa</taxon>
        <taxon>Spiralia</taxon>
        <taxon>Gnathifera</taxon>
        <taxon>Rotifera</taxon>
        <taxon>Eurotatoria</taxon>
        <taxon>Bdelloidea</taxon>
        <taxon>Adinetida</taxon>
        <taxon>Adinetidae</taxon>
        <taxon>Adineta</taxon>
    </lineage>
</organism>
<evidence type="ECO:0000313" key="4">
    <source>
        <dbReference type="Proteomes" id="UP000663832"/>
    </source>
</evidence>
<dbReference type="EMBL" id="CAJNOI010000120">
    <property type="protein sequence ID" value="CAF1090968.1"/>
    <property type="molecule type" value="Genomic_DNA"/>
</dbReference>
<accession>A0A814NFP4</accession>
<dbReference type="Proteomes" id="UP000663832">
    <property type="component" value="Unassembled WGS sequence"/>
</dbReference>
<dbReference type="OrthoDB" id="10049581at2759"/>
<evidence type="ECO:0000313" key="3">
    <source>
        <dbReference type="EMBL" id="CAF1182471.1"/>
    </source>
</evidence>
<comment type="caution">
    <text evidence="2">The sequence shown here is derived from an EMBL/GenBank/DDBJ whole genome shotgun (WGS) entry which is preliminary data.</text>
</comment>
<name>A0A814NFP4_9BILA</name>
<protein>
    <submittedName>
        <fullName evidence="2">Uncharacterized protein</fullName>
    </submittedName>
</protein>
<feature type="region of interest" description="Disordered" evidence="1">
    <location>
        <begin position="74"/>
        <end position="123"/>
    </location>
</feature>
<dbReference type="EMBL" id="CAJNOM010000176">
    <property type="protein sequence ID" value="CAF1182471.1"/>
    <property type="molecule type" value="Genomic_DNA"/>
</dbReference>
<reference evidence="2" key="1">
    <citation type="submission" date="2021-02" db="EMBL/GenBank/DDBJ databases">
        <authorList>
            <person name="Nowell W R."/>
        </authorList>
    </citation>
    <scope>NUCLEOTIDE SEQUENCE</scope>
</reference>
<sequence length="295" mass="31040">MVKSFILVVTTKIAGIIHLPHWDKLDSLFPPSGIVTDNASVGKASDSISLTVNQSPSLKRNVVPKLKMIDETCDDDSSLKNTSTTTTVTTGTTTTTISTTSTTSVTTSTSTSTTSSTSASTTSTTSITTTTTTVTTPIPPCSPVSVGNASTIFTATSISTSSYQCETFQWTSPTTGMVSLTFQFRHDPSTWYLDDVSIYHGAVQMLTNGGFESGTMSPWVRTTPNGACSGWPSQVSTTVHSVSPHTGTYYYIDGSYGCADQISQSFMATAGEIYIVSFWLQSGSSGSGVSVSVTL</sequence>
<evidence type="ECO:0000313" key="5">
    <source>
        <dbReference type="Proteomes" id="UP000663877"/>
    </source>
</evidence>
<dbReference type="AlphaFoldDB" id="A0A814NFP4"/>